<gene>
    <name evidence="6" type="ORF">GV68_11190</name>
</gene>
<dbReference type="CDD" id="cd13970">
    <property type="entry name" value="ABC1_ADCK3"/>
    <property type="match status" value="1"/>
</dbReference>
<keyword evidence="7" id="KW-1185">Reference proteome</keyword>
<protein>
    <submittedName>
        <fullName evidence="6">Ubiquinol-cytochrome C reductase</fullName>
    </submittedName>
</protein>
<organism evidence="6 7">
    <name type="scientific">Pseudorhizobium pelagicum</name>
    <dbReference type="NCBI Taxonomy" id="1509405"/>
    <lineage>
        <taxon>Bacteria</taxon>
        <taxon>Pseudomonadati</taxon>
        <taxon>Pseudomonadota</taxon>
        <taxon>Alphaproteobacteria</taxon>
        <taxon>Hyphomicrobiales</taxon>
        <taxon>Rhizobiaceae</taxon>
        <taxon>Rhizobium/Agrobacterium group</taxon>
        <taxon>Pseudorhizobium</taxon>
    </lineage>
</organism>
<dbReference type="GO" id="GO:0016740">
    <property type="term" value="F:transferase activity"/>
    <property type="evidence" value="ECO:0007669"/>
    <property type="project" value="UniProtKB-KW"/>
</dbReference>
<dbReference type="AlphaFoldDB" id="A0A922T7A6"/>
<dbReference type="PANTHER" id="PTHR43851:SF3">
    <property type="entry name" value="COENZYME Q8"/>
    <property type="match status" value="1"/>
</dbReference>
<comment type="caution">
    <text evidence="6">The sequence shown here is derived from an EMBL/GenBank/DDBJ whole genome shotgun (WGS) entry which is preliminary data.</text>
</comment>
<name>A0A922T7A6_9HYPH</name>
<evidence type="ECO:0000256" key="2">
    <source>
        <dbReference type="ARBA" id="ARBA00022679"/>
    </source>
</evidence>
<evidence type="ECO:0000313" key="7">
    <source>
        <dbReference type="Proteomes" id="UP000052167"/>
    </source>
</evidence>
<dbReference type="GO" id="GO:0006744">
    <property type="term" value="P:ubiquinone biosynthetic process"/>
    <property type="evidence" value="ECO:0007669"/>
    <property type="project" value="TreeGrafter"/>
</dbReference>
<dbReference type="SUPFAM" id="SSF56112">
    <property type="entry name" value="Protein kinase-like (PK-like)"/>
    <property type="match status" value="1"/>
</dbReference>
<dbReference type="EMBL" id="JOKJ01000020">
    <property type="protein sequence ID" value="KEQ05405.1"/>
    <property type="molecule type" value="Genomic_DNA"/>
</dbReference>
<dbReference type="OrthoDB" id="9795390at2"/>
<sequence>MSKDRYRPVPQSRLGRLAAFGQLAGGVASGVLSEGLTRLAQGERPHLRDLLLTPANARRVTDQLSRLRGAAMKLGQMLSLDPGDVLPGELTAILGQLRDAAHFMPDSQLQAALASAWGPDWRSHFSRFDMVPIAAASIGQVHHAVLISGQELAVKVQYPGVVASIDADIDNVATLLRMSGLLPSNLDITAHLAEAKRQLHEEADYLREADQMRRYRALLADDPRFLLPEPVDALLRPTILPMDFMPGSAIEALAAAPEPQRNAALSAIVGLVLREMFEFGLMQTDPNFANFLWQGDSERIVLLDFGATRAVAPDSASDYRRLLRAGLNGNVDEVRDALLAMDYLSRAQVQRHGAEIDAMIRIVLDHVHADPDGMVDFSDRGPLAHVRDRAAPILADRTGWSLPSPDKMFLQRKISGTALMCMNTRVRLPLMPMLKRYA</sequence>
<keyword evidence="3" id="KW-0547">Nucleotide-binding</keyword>
<dbReference type="RefSeq" id="WP_037162737.1">
    <property type="nucleotide sequence ID" value="NZ_CAJXID010000053.1"/>
</dbReference>
<evidence type="ECO:0000256" key="4">
    <source>
        <dbReference type="ARBA" id="ARBA00022840"/>
    </source>
</evidence>
<dbReference type="Proteomes" id="UP000052167">
    <property type="component" value="Unassembled WGS sequence"/>
</dbReference>
<dbReference type="GO" id="GO:0005524">
    <property type="term" value="F:ATP binding"/>
    <property type="evidence" value="ECO:0007669"/>
    <property type="project" value="UniProtKB-KW"/>
</dbReference>
<dbReference type="InterPro" id="IPR011009">
    <property type="entry name" value="Kinase-like_dom_sf"/>
</dbReference>
<dbReference type="InterPro" id="IPR034646">
    <property type="entry name" value="ADCK3_dom"/>
</dbReference>
<reference evidence="6 7" key="1">
    <citation type="submission" date="2014-06" db="EMBL/GenBank/DDBJ databases">
        <title>Rhizobium pelagicum/R2-400B4.</title>
        <authorList>
            <person name="Kimes N.E."/>
            <person name="Lopez-Perez M."/>
        </authorList>
    </citation>
    <scope>NUCLEOTIDE SEQUENCE [LARGE SCALE GENOMIC DNA]</scope>
    <source>
        <strain evidence="6 7">R2-400B4</strain>
    </source>
</reference>
<keyword evidence="2" id="KW-0808">Transferase</keyword>
<accession>A0A922T7A6</accession>
<dbReference type="PANTHER" id="PTHR43851">
    <property type="match status" value="1"/>
</dbReference>
<comment type="similarity">
    <text evidence="1">Belongs to the protein kinase superfamily. ADCK protein kinase family.</text>
</comment>
<evidence type="ECO:0000256" key="1">
    <source>
        <dbReference type="ARBA" id="ARBA00009670"/>
    </source>
</evidence>
<evidence type="ECO:0000259" key="5">
    <source>
        <dbReference type="Pfam" id="PF03109"/>
    </source>
</evidence>
<feature type="domain" description="ABC1 atypical kinase-like" evidence="5">
    <location>
        <begin position="96"/>
        <end position="335"/>
    </location>
</feature>
<proteinExistence type="inferred from homology"/>
<dbReference type="InterPro" id="IPR004147">
    <property type="entry name" value="ABC1_dom"/>
</dbReference>
<keyword evidence="4" id="KW-0067">ATP-binding</keyword>
<dbReference type="Pfam" id="PF03109">
    <property type="entry name" value="ABC1"/>
    <property type="match status" value="1"/>
</dbReference>
<evidence type="ECO:0000256" key="3">
    <source>
        <dbReference type="ARBA" id="ARBA00022741"/>
    </source>
</evidence>
<dbReference type="InterPro" id="IPR051409">
    <property type="entry name" value="Atypical_kinase_ADCK"/>
</dbReference>
<evidence type="ECO:0000313" key="6">
    <source>
        <dbReference type="EMBL" id="KEQ05405.1"/>
    </source>
</evidence>